<sequence length="121" mass="13211">MIKCKHKTIKERKNMKRIMLVCSAGMSTSLLVQKMEKAAQADGVEADILAVSTSEADAKLSDADKPVDVLMLGPQVRFLKAQFEGKVAGKNIPVTVIDMKDYGMMNGENVLQTAIQLIEAK</sequence>
<dbReference type="Proteomes" id="UP000010296">
    <property type="component" value="Unassembled WGS sequence"/>
</dbReference>
<keyword evidence="5" id="KW-0598">Phosphotransferase system</keyword>
<dbReference type="SUPFAM" id="SSF52794">
    <property type="entry name" value="PTS system IIB component-like"/>
    <property type="match status" value="1"/>
</dbReference>
<dbReference type="CDD" id="cd05564">
    <property type="entry name" value="PTS_IIB_chitobiose_lichenan"/>
    <property type="match status" value="1"/>
</dbReference>
<dbReference type="GO" id="GO:0008982">
    <property type="term" value="F:protein-N(PI)-phosphohistidine-sugar phosphotransferase activity"/>
    <property type="evidence" value="ECO:0007669"/>
    <property type="project" value="InterPro"/>
</dbReference>
<dbReference type="eggNOG" id="COG1440">
    <property type="taxonomic scope" value="Bacteria"/>
</dbReference>
<comment type="caution">
    <text evidence="9">The sequence shown here is derived from an EMBL/GenBank/DDBJ whole genome shotgun (WGS) entry which is preliminary data.</text>
</comment>
<evidence type="ECO:0000256" key="4">
    <source>
        <dbReference type="ARBA" id="ARBA00022679"/>
    </source>
</evidence>
<accession>E6LHR3</accession>
<evidence type="ECO:0000256" key="6">
    <source>
        <dbReference type="ARBA" id="ARBA00022777"/>
    </source>
</evidence>
<feature type="modified residue" description="Phosphocysteine; by EIIA" evidence="7">
    <location>
        <position position="22"/>
    </location>
</feature>
<keyword evidence="1" id="KW-0813">Transport</keyword>
<dbReference type="GO" id="GO:0009401">
    <property type="term" value="P:phosphoenolpyruvate-dependent sugar phosphotransferase system"/>
    <property type="evidence" value="ECO:0007669"/>
    <property type="project" value="UniProtKB-KW"/>
</dbReference>
<dbReference type="Gene3D" id="3.40.50.2300">
    <property type="match status" value="1"/>
</dbReference>
<evidence type="ECO:0000256" key="5">
    <source>
        <dbReference type="ARBA" id="ARBA00022683"/>
    </source>
</evidence>
<dbReference type="PANTHER" id="PTHR34581:SF2">
    <property type="entry name" value="PTS SYSTEM N,N'-DIACETYLCHITOBIOSE-SPECIFIC EIIB COMPONENT"/>
    <property type="match status" value="1"/>
</dbReference>
<dbReference type="Pfam" id="PF02302">
    <property type="entry name" value="PTS_IIB"/>
    <property type="match status" value="1"/>
</dbReference>
<dbReference type="EC" id="2.7.1.69" evidence="9"/>
<evidence type="ECO:0000259" key="8">
    <source>
        <dbReference type="PROSITE" id="PS51100"/>
    </source>
</evidence>
<dbReference type="EMBL" id="AEPV01000071">
    <property type="protein sequence ID" value="EFU73318.1"/>
    <property type="molecule type" value="Genomic_DNA"/>
</dbReference>
<dbReference type="GO" id="GO:0016301">
    <property type="term" value="F:kinase activity"/>
    <property type="evidence" value="ECO:0007669"/>
    <property type="project" value="UniProtKB-KW"/>
</dbReference>
<gene>
    <name evidence="9" type="primary">licB</name>
    <name evidence="9" type="ORF">HMPREF9088_1903</name>
</gene>
<reference evidence="9 10" key="1">
    <citation type="submission" date="2010-12" db="EMBL/GenBank/DDBJ databases">
        <authorList>
            <person name="Muzny D."/>
            <person name="Qin X."/>
            <person name="Deng J."/>
            <person name="Jiang H."/>
            <person name="Liu Y."/>
            <person name="Qu J."/>
            <person name="Song X.-Z."/>
            <person name="Zhang L."/>
            <person name="Thornton R."/>
            <person name="Coyle M."/>
            <person name="Francisco L."/>
            <person name="Jackson L."/>
            <person name="Javaid M."/>
            <person name="Korchina V."/>
            <person name="Kovar C."/>
            <person name="Mata R."/>
            <person name="Mathew T."/>
            <person name="Ngo R."/>
            <person name="Nguyen L."/>
            <person name="Nguyen N."/>
            <person name="Okwuonu G."/>
            <person name="Ongeri F."/>
            <person name="Pham C."/>
            <person name="Simmons D."/>
            <person name="Wilczek-Boney K."/>
            <person name="Hale W."/>
            <person name="Jakkamsetti A."/>
            <person name="Pham P."/>
            <person name="Ruth R."/>
            <person name="San Lucas F."/>
            <person name="Warren J."/>
            <person name="Zhang J."/>
            <person name="Zhao Z."/>
            <person name="Zhou C."/>
            <person name="Zhu D."/>
            <person name="Lee S."/>
            <person name="Bess C."/>
            <person name="Blankenburg K."/>
            <person name="Forbes L."/>
            <person name="Fu Q."/>
            <person name="Gubbala S."/>
            <person name="Hirani K."/>
            <person name="Jayaseelan J.C."/>
            <person name="Lara F."/>
            <person name="Munidasa M."/>
            <person name="Palculict T."/>
            <person name="Patil S."/>
            <person name="Pu L.-L."/>
            <person name="Saada N."/>
            <person name="Tang L."/>
            <person name="Weissenberger G."/>
            <person name="Zhu Y."/>
            <person name="Hemphill L."/>
            <person name="Shang Y."/>
            <person name="Youmans B."/>
            <person name="Ayvaz T."/>
            <person name="Ross M."/>
            <person name="Santibanez J."/>
            <person name="Aqrawi P."/>
            <person name="Gross S."/>
            <person name="Joshi V."/>
            <person name="Fowler G."/>
            <person name="Nazareth L."/>
            <person name="Reid J."/>
            <person name="Worley K."/>
            <person name="Petrosino J."/>
            <person name="Highlander S."/>
            <person name="Gibbs R."/>
        </authorList>
    </citation>
    <scope>NUCLEOTIDE SEQUENCE [LARGE SCALE GENOMIC DNA]</scope>
    <source>
        <strain evidence="10">DSM 15952 / CCUG 50447 / LMG 22039 / TP 1.5</strain>
    </source>
</reference>
<dbReference type="InterPro" id="IPR013012">
    <property type="entry name" value="PTS_EIIB_3"/>
</dbReference>
<dbReference type="InterPro" id="IPR036095">
    <property type="entry name" value="PTS_EIIB-like_sf"/>
</dbReference>
<dbReference type="InterPro" id="IPR051819">
    <property type="entry name" value="PTS_sugar-specific_EIIB"/>
</dbReference>
<dbReference type="PANTHER" id="PTHR34581">
    <property type="entry name" value="PTS SYSTEM N,N'-DIACETYLCHITOBIOSE-SPECIFIC EIIB COMPONENT"/>
    <property type="match status" value="1"/>
</dbReference>
<evidence type="ECO:0000313" key="9">
    <source>
        <dbReference type="EMBL" id="EFU73318.1"/>
    </source>
</evidence>
<keyword evidence="6" id="KW-0418">Kinase</keyword>
<name>E6LHR3_ENTI1</name>
<dbReference type="HOGENOM" id="CLU_147323_2_1_9"/>
<dbReference type="AlphaFoldDB" id="E6LHR3"/>
<dbReference type="PROSITE" id="PS51100">
    <property type="entry name" value="PTS_EIIB_TYPE_3"/>
    <property type="match status" value="1"/>
</dbReference>
<evidence type="ECO:0000313" key="10">
    <source>
        <dbReference type="Proteomes" id="UP000010296"/>
    </source>
</evidence>
<evidence type="ECO:0000256" key="2">
    <source>
        <dbReference type="ARBA" id="ARBA00022553"/>
    </source>
</evidence>
<proteinExistence type="predicted"/>
<dbReference type="STRING" id="888064.HMPREF9088_1903"/>
<feature type="domain" description="PTS EIIB type-3" evidence="8">
    <location>
        <begin position="15"/>
        <end position="121"/>
    </location>
</feature>
<organism evidence="9 10">
    <name type="scientific">Enterococcus italicus (strain DSM 15952 / CCUG 50447 / LMG 22039 / TP 1.5)</name>
    <dbReference type="NCBI Taxonomy" id="888064"/>
    <lineage>
        <taxon>Bacteria</taxon>
        <taxon>Bacillati</taxon>
        <taxon>Bacillota</taxon>
        <taxon>Bacilli</taxon>
        <taxon>Lactobacillales</taxon>
        <taxon>Enterococcaceae</taxon>
        <taxon>Enterococcus</taxon>
    </lineage>
</organism>
<protein>
    <submittedName>
        <fullName evidence="9">PTS system, Lactose/Cellobiose specific IIB subunit</fullName>
        <ecNumber evidence="9">2.7.1.69</ecNumber>
    </submittedName>
</protein>
<keyword evidence="4 9" id="KW-0808">Transferase</keyword>
<evidence type="ECO:0000256" key="1">
    <source>
        <dbReference type="ARBA" id="ARBA00022448"/>
    </source>
</evidence>
<keyword evidence="3" id="KW-0762">Sugar transport</keyword>
<dbReference type="InterPro" id="IPR003501">
    <property type="entry name" value="PTS_EIIB_2/3"/>
</dbReference>
<evidence type="ECO:0000256" key="7">
    <source>
        <dbReference type="PROSITE-ProRule" id="PRU00423"/>
    </source>
</evidence>
<keyword evidence="2" id="KW-0597">Phosphoprotein</keyword>
<evidence type="ECO:0000256" key="3">
    <source>
        <dbReference type="ARBA" id="ARBA00022597"/>
    </source>
</evidence>
<keyword evidence="10" id="KW-1185">Reference proteome</keyword>